<accession>A0A2P2KN42</accession>
<reference evidence="1" key="1">
    <citation type="submission" date="2018-02" db="EMBL/GenBank/DDBJ databases">
        <title>Rhizophora mucronata_Transcriptome.</title>
        <authorList>
            <person name="Meera S.P."/>
            <person name="Sreeshan A."/>
            <person name="Augustine A."/>
        </authorList>
    </citation>
    <scope>NUCLEOTIDE SEQUENCE</scope>
    <source>
        <tissue evidence="1">Leaf</tissue>
    </source>
</reference>
<dbReference type="EMBL" id="GGEC01026660">
    <property type="protein sequence ID" value="MBX07144.1"/>
    <property type="molecule type" value="Transcribed_RNA"/>
</dbReference>
<name>A0A2P2KN42_RHIMU</name>
<organism evidence="1">
    <name type="scientific">Rhizophora mucronata</name>
    <name type="common">Asiatic mangrove</name>
    <dbReference type="NCBI Taxonomy" id="61149"/>
    <lineage>
        <taxon>Eukaryota</taxon>
        <taxon>Viridiplantae</taxon>
        <taxon>Streptophyta</taxon>
        <taxon>Embryophyta</taxon>
        <taxon>Tracheophyta</taxon>
        <taxon>Spermatophyta</taxon>
        <taxon>Magnoliopsida</taxon>
        <taxon>eudicotyledons</taxon>
        <taxon>Gunneridae</taxon>
        <taxon>Pentapetalae</taxon>
        <taxon>rosids</taxon>
        <taxon>fabids</taxon>
        <taxon>Malpighiales</taxon>
        <taxon>Rhizophoraceae</taxon>
        <taxon>Rhizophora</taxon>
    </lineage>
</organism>
<dbReference type="AlphaFoldDB" id="A0A2P2KN42"/>
<sequence>MRSSDHLSKFQINVCKGQAMVSPSPQPSFLQPPLL</sequence>
<proteinExistence type="predicted"/>
<protein>
    <submittedName>
        <fullName evidence="1">Uncharacterized protein</fullName>
    </submittedName>
</protein>
<evidence type="ECO:0000313" key="1">
    <source>
        <dbReference type="EMBL" id="MBX07144.1"/>
    </source>
</evidence>